<keyword evidence="3" id="KW-1185">Reference proteome</keyword>
<evidence type="ECO:0000313" key="2">
    <source>
        <dbReference type="EMBL" id="EXX64283.1"/>
    </source>
</evidence>
<comment type="caution">
    <text evidence="2">The sequence shown here is derived from an EMBL/GenBank/DDBJ whole genome shotgun (WGS) entry which is preliminary data.</text>
</comment>
<feature type="compositionally biased region" description="Basic and acidic residues" evidence="1">
    <location>
        <begin position="221"/>
        <end position="231"/>
    </location>
</feature>
<sequence>MKSILKTIDETRGLDYNETFNSVKNLKIRHKLVPELRSALAPYFPASNKQLTKWLGCLHKSRHSHQRLMDRGKADENKHRVHSNNRVYDKKIRRIKAAKRLYSFDDERITKYDKRRLLKMLSNRLFHSPEISETDEEDPTKSIIAIYDYSWRSDEIRRRGTKLDRPHPSNAPEWSYIIQQQDLIFDTDIDQGLITEYDEEEEEVSRGTTPATGNTTENDEDHNKEEEEKPSKSTVGDNHNNSDSDLHMDDAQ</sequence>
<dbReference type="Proteomes" id="UP000022910">
    <property type="component" value="Unassembled WGS sequence"/>
</dbReference>
<name>A0A015MBV5_RHIIW</name>
<evidence type="ECO:0000313" key="3">
    <source>
        <dbReference type="Proteomes" id="UP000022910"/>
    </source>
</evidence>
<feature type="region of interest" description="Disordered" evidence="1">
    <location>
        <begin position="196"/>
        <end position="252"/>
    </location>
</feature>
<dbReference type="AlphaFoldDB" id="A0A015MBV5"/>
<accession>A0A015MBV5</accession>
<dbReference type="EMBL" id="JEMT01023580">
    <property type="protein sequence ID" value="EXX64283.1"/>
    <property type="molecule type" value="Genomic_DNA"/>
</dbReference>
<protein>
    <submittedName>
        <fullName evidence="2">Uncharacterized protein</fullName>
    </submittedName>
</protein>
<gene>
    <name evidence="2" type="ORF">RirG_144250</name>
</gene>
<reference evidence="2 3" key="1">
    <citation type="submission" date="2014-02" db="EMBL/GenBank/DDBJ databases">
        <title>Single nucleus genome sequencing reveals high similarity among nuclei of an endomycorrhizal fungus.</title>
        <authorList>
            <person name="Lin K."/>
            <person name="Geurts R."/>
            <person name="Zhang Z."/>
            <person name="Limpens E."/>
            <person name="Saunders D.G."/>
            <person name="Mu D."/>
            <person name="Pang E."/>
            <person name="Cao H."/>
            <person name="Cha H."/>
            <person name="Lin T."/>
            <person name="Zhou Q."/>
            <person name="Shang Y."/>
            <person name="Li Y."/>
            <person name="Ivanov S."/>
            <person name="Sharma T."/>
            <person name="Velzen R.V."/>
            <person name="Ruijter N.D."/>
            <person name="Aanen D.K."/>
            <person name="Win J."/>
            <person name="Kamoun S."/>
            <person name="Bisseling T."/>
            <person name="Huang S."/>
        </authorList>
    </citation>
    <scope>NUCLEOTIDE SEQUENCE [LARGE SCALE GENOMIC DNA]</scope>
    <source>
        <strain evidence="3">DAOM197198w</strain>
    </source>
</reference>
<organism evidence="2 3">
    <name type="scientific">Rhizophagus irregularis (strain DAOM 197198w)</name>
    <name type="common">Glomus intraradices</name>
    <dbReference type="NCBI Taxonomy" id="1432141"/>
    <lineage>
        <taxon>Eukaryota</taxon>
        <taxon>Fungi</taxon>
        <taxon>Fungi incertae sedis</taxon>
        <taxon>Mucoromycota</taxon>
        <taxon>Glomeromycotina</taxon>
        <taxon>Glomeromycetes</taxon>
        <taxon>Glomerales</taxon>
        <taxon>Glomeraceae</taxon>
        <taxon>Rhizophagus</taxon>
    </lineage>
</organism>
<proteinExistence type="predicted"/>
<dbReference type="HOGENOM" id="CLU_096584_0_0_1"/>
<feature type="compositionally biased region" description="Basic and acidic residues" evidence="1">
    <location>
        <begin position="240"/>
        <end position="252"/>
    </location>
</feature>
<evidence type="ECO:0000256" key="1">
    <source>
        <dbReference type="SAM" id="MobiDB-lite"/>
    </source>
</evidence>